<reference evidence="4 5" key="1">
    <citation type="journal article" date="2018" name="Sci. Rep.">
        <title>Raphidocelis subcapitata (=Pseudokirchneriella subcapitata) provides an insight into genome evolution and environmental adaptations in the Sphaeropleales.</title>
        <authorList>
            <person name="Suzuki S."/>
            <person name="Yamaguchi H."/>
            <person name="Nakajima N."/>
            <person name="Kawachi M."/>
        </authorList>
    </citation>
    <scope>NUCLEOTIDE SEQUENCE [LARGE SCALE GENOMIC DNA]</scope>
    <source>
        <strain evidence="4 5">NIES-35</strain>
    </source>
</reference>
<keyword evidence="1 3" id="KW-0853">WD repeat</keyword>
<dbReference type="InterPro" id="IPR036322">
    <property type="entry name" value="WD40_repeat_dom_sf"/>
</dbReference>
<dbReference type="InParanoid" id="A0A2V0P9D2"/>
<dbReference type="Gene3D" id="2.130.10.10">
    <property type="entry name" value="YVTN repeat-like/Quinoprotein amine dehydrogenase"/>
    <property type="match status" value="1"/>
</dbReference>
<dbReference type="SUPFAM" id="SSF50978">
    <property type="entry name" value="WD40 repeat-like"/>
    <property type="match status" value="1"/>
</dbReference>
<name>A0A2V0P9D2_9CHLO</name>
<dbReference type="SMART" id="SM00320">
    <property type="entry name" value="WD40"/>
    <property type="match status" value="4"/>
</dbReference>
<evidence type="ECO:0000313" key="5">
    <source>
        <dbReference type="Proteomes" id="UP000247498"/>
    </source>
</evidence>
<dbReference type="InterPro" id="IPR001680">
    <property type="entry name" value="WD40_rpt"/>
</dbReference>
<evidence type="ECO:0000256" key="1">
    <source>
        <dbReference type="ARBA" id="ARBA00022574"/>
    </source>
</evidence>
<dbReference type="STRING" id="307507.A0A2V0P9D2"/>
<dbReference type="InterPro" id="IPR019775">
    <property type="entry name" value="WD40_repeat_CS"/>
</dbReference>
<proteinExistence type="predicted"/>
<keyword evidence="5" id="KW-1185">Reference proteome</keyword>
<evidence type="ECO:0000256" key="3">
    <source>
        <dbReference type="PROSITE-ProRule" id="PRU00221"/>
    </source>
</evidence>
<accession>A0A2V0P9D2</accession>
<keyword evidence="2" id="KW-0677">Repeat</keyword>
<protein>
    <submittedName>
        <fullName evidence="4">Uncharacterized protein</fullName>
    </submittedName>
</protein>
<dbReference type="OrthoDB" id="10248252at2759"/>
<dbReference type="Proteomes" id="UP000247498">
    <property type="component" value="Unassembled WGS sequence"/>
</dbReference>
<comment type="caution">
    <text evidence="4">The sequence shown here is derived from an EMBL/GenBank/DDBJ whole genome shotgun (WGS) entry which is preliminary data.</text>
</comment>
<feature type="repeat" description="WD" evidence="3">
    <location>
        <begin position="135"/>
        <end position="157"/>
    </location>
</feature>
<dbReference type="PROSITE" id="PS00678">
    <property type="entry name" value="WD_REPEATS_1"/>
    <property type="match status" value="1"/>
</dbReference>
<dbReference type="PANTHER" id="PTHR10971">
    <property type="entry name" value="MRNA EXPORT FACTOR AND BUB3"/>
    <property type="match status" value="1"/>
</dbReference>
<evidence type="ECO:0000313" key="4">
    <source>
        <dbReference type="EMBL" id="GBF96464.1"/>
    </source>
</evidence>
<evidence type="ECO:0000256" key="2">
    <source>
        <dbReference type="ARBA" id="ARBA00022737"/>
    </source>
</evidence>
<dbReference type="EMBL" id="BDRX01000080">
    <property type="protein sequence ID" value="GBF96464.1"/>
    <property type="molecule type" value="Genomic_DNA"/>
</dbReference>
<dbReference type="PROSITE" id="PS50082">
    <property type="entry name" value="WD_REPEATS_2"/>
    <property type="match status" value="1"/>
</dbReference>
<dbReference type="AlphaFoldDB" id="A0A2V0P9D2"/>
<sequence>MVDAQRRPQILEHLNKSLTVTIHATRWIPGTARFVAVGTYPRSTGCLQIYELSEAELRASAERERPDGFKCATLGASPSSSSQLATGSFSGRLQVWDLERGAAGAPLFDAQAHASIVNAADGFGGRAVGYGPPEIATAGRDGAVRVWDVRQADAPVAAFEPADGDSVRDCWAVAIGNSFNDEERCVLAGYDNGDIKLFDLRANKARRRMTRAWRAHDAHAFAVVRWETNVKNGVCGLQFDRPDISMNKFTASCLESQLHVFDARTQHPQHGFAGLTEKLARGTTVWGAAHLPQNRDVLAAHTGGGEVALYRYRYPDQRRVKDQDGCEMGVAGSLEALSHASLSSQPVNSFDWSPDRLGLFVCSAFDQCLRVGIVTKLEKI</sequence>
<gene>
    <name evidence="4" type="ORF">Rsub_09263</name>
</gene>
<dbReference type="InterPro" id="IPR015943">
    <property type="entry name" value="WD40/YVTN_repeat-like_dom_sf"/>
</dbReference>
<organism evidence="4 5">
    <name type="scientific">Raphidocelis subcapitata</name>
    <dbReference type="NCBI Taxonomy" id="307507"/>
    <lineage>
        <taxon>Eukaryota</taxon>
        <taxon>Viridiplantae</taxon>
        <taxon>Chlorophyta</taxon>
        <taxon>core chlorophytes</taxon>
        <taxon>Chlorophyceae</taxon>
        <taxon>CS clade</taxon>
        <taxon>Sphaeropleales</taxon>
        <taxon>Selenastraceae</taxon>
        <taxon>Raphidocelis</taxon>
    </lineage>
</organism>